<evidence type="ECO:0000313" key="5">
    <source>
        <dbReference type="Proteomes" id="UP000761380"/>
    </source>
</evidence>
<comment type="caution">
    <text evidence="4">The sequence shown here is derived from an EMBL/GenBank/DDBJ whole genome shotgun (WGS) entry which is preliminary data.</text>
</comment>
<dbReference type="GO" id="GO:0043041">
    <property type="term" value="P:amino acid activation for nonribosomal peptide biosynthetic process"/>
    <property type="evidence" value="ECO:0007669"/>
    <property type="project" value="TreeGrafter"/>
</dbReference>
<evidence type="ECO:0000256" key="2">
    <source>
        <dbReference type="RuleBase" id="RU003749"/>
    </source>
</evidence>
<dbReference type="GO" id="GO:0005737">
    <property type="term" value="C:cytoplasm"/>
    <property type="evidence" value="ECO:0007669"/>
    <property type="project" value="TreeGrafter"/>
</dbReference>
<dbReference type="SUPFAM" id="SSF52777">
    <property type="entry name" value="CoA-dependent acyltransferases"/>
    <property type="match status" value="2"/>
</dbReference>
<dbReference type="CDD" id="cd07043">
    <property type="entry name" value="STAS_anti-anti-sigma_factors"/>
    <property type="match status" value="1"/>
</dbReference>
<reference evidence="4" key="1">
    <citation type="submission" date="2019-04" db="EMBL/GenBank/DDBJ databases">
        <title>Evolution of Biomass-Degrading Anaerobic Consortia Revealed by Metagenomics.</title>
        <authorList>
            <person name="Peng X."/>
        </authorList>
    </citation>
    <scope>NUCLEOTIDE SEQUENCE</scope>
    <source>
        <strain evidence="4">SIG240</strain>
    </source>
</reference>
<dbReference type="Gene3D" id="3.30.559.10">
    <property type="entry name" value="Chloramphenicol acetyltransferase-like domain"/>
    <property type="match status" value="1"/>
</dbReference>
<dbReference type="InterPro" id="IPR058548">
    <property type="entry name" value="MlaB-like_STAS"/>
</dbReference>
<dbReference type="GO" id="GO:0008610">
    <property type="term" value="P:lipid biosynthetic process"/>
    <property type="evidence" value="ECO:0007669"/>
    <property type="project" value="UniProtKB-ARBA"/>
</dbReference>
<dbReference type="Gene3D" id="3.30.750.24">
    <property type="entry name" value="STAS domain"/>
    <property type="match status" value="1"/>
</dbReference>
<dbReference type="Pfam" id="PF00668">
    <property type="entry name" value="Condensation"/>
    <property type="match status" value="1"/>
</dbReference>
<accession>A0A927ZVL5</accession>
<dbReference type="GO" id="GO:0003824">
    <property type="term" value="F:catalytic activity"/>
    <property type="evidence" value="ECO:0007669"/>
    <property type="project" value="InterPro"/>
</dbReference>
<dbReference type="AlphaFoldDB" id="A0A927ZVL5"/>
<evidence type="ECO:0000313" key="4">
    <source>
        <dbReference type="EMBL" id="MBE6093680.1"/>
    </source>
</evidence>
<dbReference type="PANTHER" id="PTHR45527">
    <property type="entry name" value="NONRIBOSOMAL PEPTIDE SYNTHETASE"/>
    <property type="match status" value="1"/>
</dbReference>
<dbReference type="InterPro" id="IPR001242">
    <property type="entry name" value="Condensation_dom"/>
</dbReference>
<organism evidence="4 5">
    <name type="scientific">Selenomonas ruminantium</name>
    <dbReference type="NCBI Taxonomy" id="971"/>
    <lineage>
        <taxon>Bacteria</taxon>
        <taxon>Bacillati</taxon>
        <taxon>Bacillota</taxon>
        <taxon>Negativicutes</taxon>
        <taxon>Selenomonadales</taxon>
        <taxon>Selenomonadaceae</taxon>
        <taxon>Selenomonas</taxon>
    </lineage>
</organism>
<dbReference type="NCBIfam" id="TIGR00377">
    <property type="entry name" value="ant_ant_sig"/>
    <property type="match status" value="1"/>
</dbReference>
<dbReference type="GO" id="GO:0044550">
    <property type="term" value="P:secondary metabolite biosynthetic process"/>
    <property type="evidence" value="ECO:0007669"/>
    <property type="project" value="TreeGrafter"/>
</dbReference>
<name>A0A927ZVL5_SELRU</name>
<dbReference type="InterPro" id="IPR002645">
    <property type="entry name" value="STAS_dom"/>
</dbReference>
<dbReference type="InterPro" id="IPR003658">
    <property type="entry name" value="Anti-sigma_ant"/>
</dbReference>
<dbReference type="Gene3D" id="3.30.559.30">
    <property type="entry name" value="Nonribosomal peptide synthetase, condensation domain"/>
    <property type="match status" value="1"/>
</dbReference>
<comment type="similarity">
    <text evidence="1 2">Belongs to the anti-sigma-factor antagonist family.</text>
</comment>
<feature type="domain" description="STAS" evidence="3">
    <location>
        <begin position="8"/>
        <end position="97"/>
    </location>
</feature>
<dbReference type="GO" id="GO:0043856">
    <property type="term" value="F:anti-sigma factor antagonist activity"/>
    <property type="evidence" value="ECO:0007669"/>
    <property type="project" value="InterPro"/>
</dbReference>
<dbReference type="PROSITE" id="PS50801">
    <property type="entry name" value="STAS"/>
    <property type="match status" value="1"/>
</dbReference>
<dbReference type="Proteomes" id="UP000761380">
    <property type="component" value="Unassembled WGS sequence"/>
</dbReference>
<dbReference type="Pfam" id="PF13466">
    <property type="entry name" value="STAS_2"/>
    <property type="match status" value="1"/>
</dbReference>
<proteinExistence type="inferred from homology"/>
<dbReference type="SUPFAM" id="SSF52091">
    <property type="entry name" value="SpoIIaa-like"/>
    <property type="match status" value="1"/>
</dbReference>
<gene>
    <name evidence="4" type="ORF">E7201_11055</name>
</gene>
<dbReference type="PANTHER" id="PTHR45527:SF1">
    <property type="entry name" value="FATTY ACID SYNTHASE"/>
    <property type="match status" value="1"/>
</dbReference>
<dbReference type="InterPro" id="IPR036513">
    <property type="entry name" value="STAS_dom_sf"/>
</dbReference>
<evidence type="ECO:0000256" key="1">
    <source>
        <dbReference type="ARBA" id="ARBA00009013"/>
    </source>
</evidence>
<sequence length="533" mass="60798">MGVVGMALDVVKQAVGDLWLVELSGRLDAVEAPELELALSDIPAGIKEIELDFSDVDYIASAGLRSLLMVKKTAAKQDIKIIIKNPQQEIMDVFDVTCFTNFFEIVQANQVGEITGPTDGFYPLRPIQRWLVDTHFRKANSTMMNIGALLKLDEAVDLERLAEAVNEVLEMYDIFRCRLVFHPDTGEVCQRFDGSVSKVRVEILSEMAFEERKRELEKPFKLIDRPLYRIYLMLTPSGKYIYGDFYHAIMDGTAVILLFWREVNKHYMRKTAKRQPASYAEYVWEEAQELQSGQEEGHRYWQEMLAGFDPQKHLPPTDVSREDSWHEGAVDCDLNNINHKFFADRPYSENTFFIAAAMAAMAKVTGNKEVIMSWVHNARTSIKEMRLMGLLLNQYPLKWDFGQDMSITQFLTALEEKINKGITYAKGLDMVYKDDLEGECASFILQKDTDIKASYILGGLPCQVEEMPPNKRSAAENVLDIAVTVLDDGHYSLRLAYDASRYSEEAMHRYAAAYDEMLSAMQADERKLAEILP</sequence>
<dbReference type="EMBL" id="SVBY01000121">
    <property type="protein sequence ID" value="MBE6093680.1"/>
    <property type="molecule type" value="Genomic_DNA"/>
</dbReference>
<protein>
    <recommendedName>
        <fullName evidence="2">Anti-sigma factor antagonist</fullName>
    </recommendedName>
</protein>
<evidence type="ECO:0000259" key="3">
    <source>
        <dbReference type="PROSITE" id="PS50801"/>
    </source>
</evidence>
<dbReference type="InterPro" id="IPR023213">
    <property type="entry name" value="CAT-like_dom_sf"/>
</dbReference>
<dbReference type="GO" id="GO:0031177">
    <property type="term" value="F:phosphopantetheine binding"/>
    <property type="evidence" value="ECO:0007669"/>
    <property type="project" value="TreeGrafter"/>
</dbReference>